<feature type="region of interest" description="Disordered" evidence="7">
    <location>
        <begin position="93"/>
        <end position="127"/>
    </location>
</feature>
<feature type="compositionally biased region" description="Low complexity" evidence="7">
    <location>
        <begin position="118"/>
        <end position="127"/>
    </location>
</feature>
<evidence type="ECO:0000256" key="7">
    <source>
        <dbReference type="SAM" id="MobiDB-lite"/>
    </source>
</evidence>
<dbReference type="Pfam" id="PF13724">
    <property type="entry name" value="DNA_binding_2"/>
    <property type="match status" value="1"/>
</dbReference>
<accession>A0AAD3TBB2</accession>
<dbReference type="GO" id="GO:0005634">
    <property type="term" value="C:nucleus"/>
    <property type="evidence" value="ECO:0007669"/>
    <property type="project" value="UniProtKB-SubCell"/>
</dbReference>
<comment type="subcellular location">
    <subcellularLocation>
        <location evidence="1 6">Nucleus</location>
    </subcellularLocation>
</comment>
<evidence type="ECO:0000259" key="8">
    <source>
        <dbReference type="PROSITE" id="PS51754"/>
    </source>
</evidence>
<reference evidence="9" key="1">
    <citation type="submission" date="2023-05" db="EMBL/GenBank/DDBJ databases">
        <title>Nepenthes gracilis genome sequencing.</title>
        <authorList>
            <person name="Fukushima K."/>
        </authorList>
    </citation>
    <scope>NUCLEOTIDE SEQUENCE</scope>
    <source>
        <strain evidence="9">SING2019-196</strain>
    </source>
</reference>
<feature type="region of interest" description="Disordered" evidence="7">
    <location>
        <begin position="246"/>
        <end position="312"/>
    </location>
</feature>
<feature type="compositionally biased region" description="Polar residues" evidence="7">
    <location>
        <begin position="253"/>
        <end position="280"/>
    </location>
</feature>
<dbReference type="Proteomes" id="UP001279734">
    <property type="component" value="Unassembled WGS sequence"/>
</dbReference>
<keyword evidence="4 6" id="KW-0804">Transcription</keyword>
<protein>
    <recommendedName>
        <fullName evidence="6">Transcription repressor</fullName>
    </recommendedName>
    <alternativeName>
        <fullName evidence="6">Ovate family protein</fullName>
    </alternativeName>
</protein>
<evidence type="ECO:0000256" key="1">
    <source>
        <dbReference type="ARBA" id="ARBA00004123"/>
    </source>
</evidence>
<feature type="domain" description="OVATE" evidence="8">
    <location>
        <begin position="322"/>
        <end position="381"/>
    </location>
</feature>
<evidence type="ECO:0000256" key="4">
    <source>
        <dbReference type="ARBA" id="ARBA00023163"/>
    </source>
</evidence>
<dbReference type="InterPro" id="IPR038933">
    <property type="entry name" value="Ovate"/>
</dbReference>
<dbReference type="NCBIfam" id="TIGR01568">
    <property type="entry name" value="A_thal_3678"/>
    <property type="match status" value="1"/>
</dbReference>
<feature type="region of interest" description="Disordered" evidence="7">
    <location>
        <begin position="25"/>
        <end position="70"/>
    </location>
</feature>
<evidence type="ECO:0000256" key="2">
    <source>
        <dbReference type="ARBA" id="ARBA00022491"/>
    </source>
</evidence>
<evidence type="ECO:0000313" key="9">
    <source>
        <dbReference type="EMBL" id="GMH26380.1"/>
    </source>
</evidence>
<dbReference type="InterPro" id="IPR006458">
    <property type="entry name" value="Ovate_C"/>
</dbReference>
<dbReference type="InterPro" id="IPR025830">
    <property type="entry name" value="DNA_bnd_dom_ovate"/>
</dbReference>
<sequence>MGSSRFRLSEMIPHAWFFKLKYMSSGGSKNQSQAKKKHSQTQQQTPPPTKSKSHAAAAAAAAAAAESQVHGHLSHSRKSYYFSRDLITRTDETPGNYSSCNYPRDPLRKSARKRTIKGKSTTKSSSTQVPVSSSVLTTCGCHATAASATDFLSIQPKSETSQPEISPNRLFLVPQSSPDPSHSLSAACQCRVHQTSGEADVIVGIDEKSLAEKGEKSGKVDSISRIELPPIITKPEKLDGMKNRAAAVDGSNYRRSSANGSESKDQSNSSMRRFSVNSPANGVRLRLNSPRIGRKGQGNTSGRRSSVPGSSRRRSILESFAIVKSSLDPQSDFRESMLEMIVQNNIRASKDLEELLACYLSLNSDDYHDLIIKVFKQIWSDLNDIKQSKVA</sequence>
<comment type="function">
    <text evidence="6">Transcriptional repressor that regulates multiple aspects of plant growth and development.</text>
</comment>
<proteinExistence type="predicted"/>
<feature type="compositionally biased region" description="Low complexity" evidence="7">
    <location>
        <begin position="55"/>
        <end position="65"/>
    </location>
</feature>
<gene>
    <name evidence="9" type="ORF">Nepgr_028223</name>
</gene>
<dbReference type="Pfam" id="PF04844">
    <property type="entry name" value="Ovate"/>
    <property type="match status" value="1"/>
</dbReference>
<keyword evidence="2 6" id="KW-0678">Repressor</keyword>
<keyword evidence="10" id="KW-1185">Reference proteome</keyword>
<evidence type="ECO:0000256" key="3">
    <source>
        <dbReference type="ARBA" id="ARBA00023015"/>
    </source>
</evidence>
<keyword evidence="5 6" id="KW-0539">Nucleus</keyword>
<evidence type="ECO:0000256" key="6">
    <source>
        <dbReference type="RuleBase" id="RU367028"/>
    </source>
</evidence>
<feature type="compositionally biased region" description="Low complexity" evidence="7">
    <location>
        <begin position="301"/>
        <end position="310"/>
    </location>
</feature>
<evidence type="ECO:0000256" key="5">
    <source>
        <dbReference type="ARBA" id="ARBA00023242"/>
    </source>
</evidence>
<dbReference type="GO" id="GO:0003677">
    <property type="term" value="F:DNA binding"/>
    <property type="evidence" value="ECO:0007669"/>
    <property type="project" value="InterPro"/>
</dbReference>
<dbReference type="GO" id="GO:0045892">
    <property type="term" value="P:negative regulation of DNA-templated transcription"/>
    <property type="evidence" value="ECO:0007669"/>
    <property type="project" value="UniProtKB-UniRule"/>
</dbReference>
<dbReference type="PANTHER" id="PTHR33057:SF151">
    <property type="entry name" value="TRANSCRIPTION REPRESSOR OFP1"/>
    <property type="match status" value="1"/>
</dbReference>
<name>A0AAD3TBB2_NEPGR</name>
<dbReference type="PROSITE" id="PS51754">
    <property type="entry name" value="OVATE"/>
    <property type="match status" value="1"/>
</dbReference>
<comment type="caution">
    <text evidence="9">The sequence shown here is derived from an EMBL/GenBank/DDBJ whole genome shotgun (WGS) entry which is preliminary data.</text>
</comment>
<dbReference type="EMBL" id="BSYO01000031">
    <property type="protein sequence ID" value="GMH26380.1"/>
    <property type="molecule type" value="Genomic_DNA"/>
</dbReference>
<dbReference type="PANTHER" id="PTHR33057">
    <property type="entry name" value="TRANSCRIPTION REPRESSOR OFP7-RELATED"/>
    <property type="match status" value="1"/>
</dbReference>
<keyword evidence="3 6" id="KW-0805">Transcription regulation</keyword>
<organism evidence="9 10">
    <name type="scientific">Nepenthes gracilis</name>
    <name type="common">Slender pitcher plant</name>
    <dbReference type="NCBI Taxonomy" id="150966"/>
    <lineage>
        <taxon>Eukaryota</taxon>
        <taxon>Viridiplantae</taxon>
        <taxon>Streptophyta</taxon>
        <taxon>Embryophyta</taxon>
        <taxon>Tracheophyta</taxon>
        <taxon>Spermatophyta</taxon>
        <taxon>Magnoliopsida</taxon>
        <taxon>eudicotyledons</taxon>
        <taxon>Gunneridae</taxon>
        <taxon>Pentapetalae</taxon>
        <taxon>Caryophyllales</taxon>
        <taxon>Nepenthaceae</taxon>
        <taxon>Nepenthes</taxon>
    </lineage>
</organism>
<evidence type="ECO:0000313" key="10">
    <source>
        <dbReference type="Proteomes" id="UP001279734"/>
    </source>
</evidence>
<dbReference type="AlphaFoldDB" id="A0AAD3TBB2"/>